<feature type="transmembrane region" description="Helical" evidence="1">
    <location>
        <begin position="31"/>
        <end position="49"/>
    </location>
</feature>
<sequence length="52" mass="5697">MKNKFLDYGSYLGVLLILLGALYPMGLASRSIYLVAMIGAIILTVCRVMKSD</sequence>
<feature type="transmembrane region" description="Helical" evidence="1">
    <location>
        <begin position="5"/>
        <end position="25"/>
    </location>
</feature>
<proteinExistence type="predicted"/>
<evidence type="ECO:0000313" key="2">
    <source>
        <dbReference type="EMBL" id="KMT22936.1"/>
    </source>
</evidence>
<keyword evidence="1" id="KW-0812">Transmembrane</keyword>
<evidence type="ECO:0000313" key="3">
    <source>
        <dbReference type="Proteomes" id="UP000036756"/>
    </source>
</evidence>
<dbReference type="Proteomes" id="UP000036756">
    <property type="component" value="Unassembled WGS sequence"/>
</dbReference>
<evidence type="ECO:0000256" key="1">
    <source>
        <dbReference type="SAM" id="Phobius"/>
    </source>
</evidence>
<name>A0A0J8G5K6_CLOCY</name>
<dbReference type="PATRIC" id="fig|1121307.3.peg.2113"/>
<keyword evidence="1" id="KW-1133">Transmembrane helix</keyword>
<organism evidence="2 3">
    <name type="scientific">Clostridium cylindrosporum DSM 605</name>
    <dbReference type="NCBI Taxonomy" id="1121307"/>
    <lineage>
        <taxon>Bacteria</taxon>
        <taxon>Bacillati</taxon>
        <taxon>Bacillota</taxon>
        <taxon>Clostridia</taxon>
        <taxon>Eubacteriales</taxon>
        <taxon>Clostridiaceae</taxon>
        <taxon>Clostridium</taxon>
    </lineage>
</organism>
<protein>
    <submittedName>
        <fullName evidence="2">Uncharacterized protein</fullName>
    </submittedName>
</protein>
<keyword evidence="3" id="KW-1185">Reference proteome</keyword>
<accession>A0A0J8G5K6</accession>
<gene>
    <name evidence="2" type="ORF">CLCY_5c01750</name>
</gene>
<comment type="caution">
    <text evidence="2">The sequence shown here is derived from an EMBL/GenBank/DDBJ whole genome shotgun (WGS) entry which is preliminary data.</text>
</comment>
<reference evidence="2 3" key="1">
    <citation type="submission" date="2015-06" db="EMBL/GenBank/DDBJ databases">
        <title>Draft genome sequence of the purine-degrading Clostridium cylindrosporum HC-1 (DSM 605).</title>
        <authorList>
            <person name="Poehlein A."/>
            <person name="Schiel-Bengelsdorf B."/>
            <person name="Bengelsdorf F."/>
            <person name="Daniel R."/>
            <person name="Duerre P."/>
        </authorList>
    </citation>
    <scope>NUCLEOTIDE SEQUENCE [LARGE SCALE GENOMIC DNA]</scope>
    <source>
        <strain evidence="2 3">DSM 605</strain>
    </source>
</reference>
<keyword evidence="1" id="KW-0472">Membrane</keyword>
<dbReference type="AlphaFoldDB" id="A0A0J8G5K6"/>
<dbReference type="EMBL" id="LFVU01000004">
    <property type="protein sequence ID" value="KMT22936.1"/>
    <property type="molecule type" value="Genomic_DNA"/>
</dbReference>
<dbReference type="RefSeq" id="WP_161797099.1">
    <property type="nucleotide sequence ID" value="NZ_LFVU01000004.1"/>
</dbReference>